<dbReference type="OrthoDB" id="5503950at2"/>
<reference evidence="6" key="1">
    <citation type="submission" date="2017-02" db="EMBL/GenBank/DDBJ databases">
        <authorList>
            <person name="Varghese N."/>
            <person name="Submissions S."/>
        </authorList>
    </citation>
    <scope>NUCLEOTIDE SEQUENCE [LARGE SCALE GENOMIC DNA]</scope>
    <source>
        <strain evidence="6">9H-4</strain>
    </source>
</reference>
<dbReference type="CDD" id="cd01823">
    <property type="entry name" value="SEST_like"/>
    <property type="match status" value="1"/>
</dbReference>
<dbReference type="GO" id="GO:0019433">
    <property type="term" value="P:triglyceride catabolic process"/>
    <property type="evidence" value="ECO:0007669"/>
    <property type="project" value="TreeGrafter"/>
</dbReference>
<dbReference type="STRING" id="1736691.SAMN06295964_2225"/>
<feature type="active site" description="Nucleophile" evidence="1">
    <location>
        <position position="50"/>
    </location>
</feature>
<accession>A0A1T4Z3H3</accession>
<organism evidence="5 6">
    <name type="scientific">Aeromicrobium choanae</name>
    <dbReference type="NCBI Taxonomy" id="1736691"/>
    <lineage>
        <taxon>Bacteria</taxon>
        <taxon>Bacillati</taxon>
        <taxon>Actinomycetota</taxon>
        <taxon>Actinomycetes</taxon>
        <taxon>Propionibacteriales</taxon>
        <taxon>Nocardioidaceae</taxon>
        <taxon>Aeromicrobium</taxon>
    </lineage>
</organism>
<dbReference type="EMBL" id="LT796768">
    <property type="protein sequence ID" value="SKB08564.1"/>
    <property type="molecule type" value="Genomic_DNA"/>
</dbReference>
<keyword evidence="6" id="KW-1185">Reference proteome</keyword>
<sequence length="394" mass="41624">MRTLRRPAVLAAVLTLTAGLVTALPASAADRTPAWHHPHSGERYVALGDSFVAGPGIATQQPGGCARSDHNFPSLVAAEIGAKSFTDASCSAARTTHYWNPQTIGAETVPPQLDALTRKTTLVTLGTMGGNDVGLVGLAQTCLVQGCSTLPTQPFHDAIDALAPVYERLIADVRQRSPHATIVAVGYGTYVPRETCAALLNATNADLAYLQSMIDRLSDTIGEVAADEGIAFVDMRDIEGWQEHSGCADPAEQWVRALNPYGDGAPLHPSTAGMAQMADQALEMIEPLLQARRASVRRVSAAAHTVRLHAVCHGPARRPDVTLRVTGGKGLATAATFRIGGTTVGTDTRAPFTLTRSARPLSDLRGSVHAKVTLEHGTVTRTTSVQASRPRCLR</sequence>
<dbReference type="Pfam" id="PF13472">
    <property type="entry name" value="Lipase_GDSL_2"/>
    <property type="match status" value="1"/>
</dbReference>
<dbReference type="Gene3D" id="3.40.50.1110">
    <property type="entry name" value="SGNH hydrolase"/>
    <property type="match status" value="1"/>
</dbReference>
<dbReference type="InterPro" id="IPR036514">
    <property type="entry name" value="SGNH_hydro_sf"/>
</dbReference>
<evidence type="ECO:0000256" key="1">
    <source>
        <dbReference type="PIRSR" id="PIRSR637460-1"/>
    </source>
</evidence>
<protein>
    <submittedName>
        <fullName evidence="5">Lysophospholipase L1</fullName>
    </submittedName>
</protein>
<evidence type="ECO:0000313" key="6">
    <source>
        <dbReference type="Proteomes" id="UP000191040"/>
    </source>
</evidence>
<feature type="disulfide bond" evidence="2">
    <location>
        <begin position="65"/>
        <end position="90"/>
    </location>
</feature>
<dbReference type="GO" id="GO:0004806">
    <property type="term" value="F:triacylglycerol lipase activity"/>
    <property type="evidence" value="ECO:0007669"/>
    <property type="project" value="TreeGrafter"/>
</dbReference>
<feature type="active site" evidence="1">
    <location>
        <position position="268"/>
    </location>
</feature>
<dbReference type="PANTHER" id="PTHR37981:SF1">
    <property type="entry name" value="SGNH HYDROLASE-TYPE ESTERASE DOMAIN-CONTAINING PROTEIN"/>
    <property type="match status" value="1"/>
</dbReference>
<evidence type="ECO:0000313" key="5">
    <source>
        <dbReference type="EMBL" id="SKB08564.1"/>
    </source>
</evidence>
<keyword evidence="3" id="KW-0732">Signal</keyword>
<dbReference type="Proteomes" id="UP000191040">
    <property type="component" value="Chromosome I"/>
</dbReference>
<feature type="domain" description="SGNH hydrolase-type esterase" evidence="4">
    <location>
        <begin position="46"/>
        <end position="275"/>
    </location>
</feature>
<dbReference type="PANTHER" id="PTHR37981">
    <property type="entry name" value="LIPASE 2"/>
    <property type="match status" value="1"/>
</dbReference>
<dbReference type="InterPro" id="IPR013830">
    <property type="entry name" value="SGNH_hydro"/>
</dbReference>
<gene>
    <name evidence="5" type="ORF">SAMN06295964_2225</name>
</gene>
<name>A0A1T4Z3H3_9ACTN</name>
<dbReference type="RefSeq" id="WP_078700221.1">
    <property type="nucleotide sequence ID" value="NZ_LT796768.1"/>
</dbReference>
<feature type="chain" id="PRO_5012165303" evidence="3">
    <location>
        <begin position="29"/>
        <end position="394"/>
    </location>
</feature>
<dbReference type="InterPro" id="IPR037460">
    <property type="entry name" value="SEST-like"/>
</dbReference>
<dbReference type="SUPFAM" id="SSF52266">
    <property type="entry name" value="SGNH hydrolase"/>
    <property type="match status" value="1"/>
</dbReference>
<evidence type="ECO:0000256" key="2">
    <source>
        <dbReference type="PIRSR" id="PIRSR637460-2"/>
    </source>
</evidence>
<feature type="signal peptide" evidence="3">
    <location>
        <begin position="1"/>
        <end position="28"/>
    </location>
</feature>
<evidence type="ECO:0000259" key="4">
    <source>
        <dbReference type="Pfam" id="PF13472"/>
    </source>
</evidence>
<keyword evidence="2" id="KW-1015">Disulfide bond</keyword>
<dbReference type="AlphaFoldDB" id="A0A1T4Z3H3"/>
<evidence type="ECO:0000256" key="3">
    <source>
        <dbReference type="SAM" id="SignalP"/>
    </source>
</evidence>
<proteinExistence type="predicted"/>